<dbReference type="GO" id="GO:0016887">
    <property type="term" value="F:ATP hydrolysis activity"/>
    <property type="evidence" value="ECO:0007669"/>
    <property type="project" value="InterPro"/>
</dbReference>
<dbReference type="Proteomes" id="UP001209570">
    <property type="component" value="Unassembled WGS sequence"/>
</dbReference>
<keyword evidence="3" id="KW-0547">Nucleotide-binding</keyword>
<dbReference type="PANTHER" id="PTHR24223">
    <property type="entry name" value="ATP-BINDING CASSETTE SUB-FAMILY C"/>
    <property type="match status" value="1"/>
</dbReference>
<evidence type="ECO:0000256" key="2">
    <source>
        <dbReference type="ARBA" id="ARBA00022737"/>
    </source>
</evidence>
<dbReference type="GO" id="GO:0005524">
    <property type="term" value="F:ATP binding"/>
    <property type="evidence" value="ECO:0007669"/>
    <property type="project" value="UniProtKB-KW"/>
</dbReference>
<gene>
    <name evidence="6" type="ORF">P43SY_008418</name>
</gene>
<evidence type="ECO:0000256" key="3">
    <source>
        <dbReference type="ARBA" id="ARBA00022741"/>
    </source>
</evidence>
<evidence type="ECO:0000313" key="6">
    <source>
        <dbReference type="EMBL" id="KAJ0396701.1"/>
    </source>
</evidence>
<keyword evidence="4" id="KW-0067">ATP-binding</keyword>
<accession>A0AAD5LFI8</accession>
<protein>
    <recommendedName>
        <fullName evidence="5">ABC transporter domain-containing protein</fullName>
    </recommendedName>
</protein>
<feature type="domain" description="ABC transporter" evidence="5">
    <location>
        <begin position="32"/>
        <end position="63"/>
    </location>
</feature>
<sequence>MGCVVFENVTFGYADPQECVNTTAQPTTPLVLRDVSFSVHSGDRVGVVGRTGSGKSSLALALFHCITIIPQTPLFYRCSVRDYLDPFGEYDDGHLWREVKRVGLGGHVRSLSDDLWDNGENWSLGERQMLCFARALLRLACWCWTRRFRRWIKV</sequence>
<name>A0AAD5LFI8_PYTIN</name>
<comment type="caution">
    <text evidence="6">The sequence shown here is derived from an EMBL/GenBank/DDBJ whole genome shotgun (WGS) entry which is preliminary data.</text>
</comment>
<evidence type="ECO:0000256" key="4">
    <source>
        <dbReference type="ARBA" id="ARBA00022840"/>
    </source>
</evidence>
<dbReference type="InterPro" id="IPR027417">
    <property type="entry name" value="P-loop_NTPase"/>
</dbReference>
<evidence type="ECO:0000259" key="5">
    <source>
        <dbReference type="Pfam" id="PF00005"/>
    </source>
</evidence>
<dbReference type="Gene3D" id="3.40.50.300">
    <property type="entry name" value="P-loop containing nucleotide triphosphate hydrolases"/>
    <property type="match status" value="2"/>
</dbReference>
<dbReference type="GO" id="GO:0042626">
    <property type="term" value="F:ATPase-coupled transmembrane transporter activity"/>
    <property type="evidence" value="ECO:0007669"/>
    <property type="project" value="TreeGrafter"/>
</dbReference>
<organism evidence="6 7">
    <name type="scientific">Pythium insidiosum</name>
    <name type="common">Pythiosis disease agent</name>
    <dbReference type="NCBI Taxonomy" id="114742"/>
    <lineage>
        <taxon>Eukaryota</taxon>
        <taxon>Sar</taxon>
        <taxon>Stramenopiles</taxon>
        <taxon>Oomycota</taxon>
        <taxon>Peronosporomycetes</taxon>
        <taxon>Pythiales</taxon>
        <taxon>Pythiaceae</taxon>
        <taxon>Pythium</taxon>
    </lineage>
</organism>
<dbReference type="PANTHER" id="PTHR24223:SF443">
    <property type="entry name" value="MULTIDRUG-RESISTANCE LIKE PROTEIN 1, ISOFORM I"/>
    <property type="match status" value="1"/>
</dbReference>
<dbReference type="EMBL" id="JAKCXM010000283">
    <property type="protein sequence ID" value="KAJ0396701.1"/>
    <property type="molecule type" value="Genomic_DNA"/>
</dbReference>
<dbReference type="InterPro" id="IPR050173">
    <property type="entry name" value="ABC_transporter_C-like"/>
</dbReference>
<dbReference type="Pfam" id="PF00005">
    <property type="entry name" value="ABC_tran"/>
    <property type="match status" value="1"/>
</dbReference>
<dbReference type="InterPro" id="IPR003439">
    <property type="entry name" value="ABC_transporter-like_ATP-bd"/>
</dbReference>
<keyword evidence="7" id="KW-1185">Reference proteome</keyword>
<proteinExistence type="predicted"/>
<reference evidence="6" key="1">
    <citation type="submission" date="2021-12" db="EMBL/GenBank/DDBJ databases">
        <title>Prjna785345.</title>
        <authorList>
            <person name="Rujirawat T."/>
            <person name="Krajaejun T."/>
        </authorList>
    </citation>
    <scope>NUCLEOTIDE SEQUENCE</scope>
    <source>
        <strain evidence="6">Pi057C3</strain>
    </source>
</reference>
<evidence type="ECO:0000256" key="1">
    <source>
        <dbReference type="ARBA" id="ARBA00004127"/>
    </source>
</evidence>
<keyword evidence="2" id="KW-0677">Repeat</keyword>
<dbReference type="GO" id="GO:0016020">
    <property type="term" value="C:membrane"/>
    <property type="evidence" value="ECO:0007669"/>
    <property type="project" value="TreeGrafter"/>
</dbReference>
<dbReference type="AlphaFoldDB" id="A0AAD5LFI8"/>
<dbReference type="GO" id="GO:0012505">
    <property type="term" value="C:endomembrane system"/>
    <property type="evidence" value="ECO:0007669"/>
    <property type="project" value="UniProtKB-SubCell"/>
</dbReference>
<evidence type="ECO:0000313" key="7">
    <source>
        <dbReference type="Proteomes" id="UP001209570"/>
    </source>
</evidence>
<dbReference type="SUPFAM" id="SSF52540">
    <property type="entry name" value="P-loop containing nucleoside triphosphate hydrolases"/>
    <property type="match status" value="1"/>
</dbReference>
<comment type="subcellular location">
    <subcellularLocation>
        <location evidence="1">Endomembrane system</location>
        <topology evidence="1">Multi-pass membrane protein</topology>
    </subcellularLocation>
</comment>